<evidence type="ECO:0000313" key="2">
    <source>
        <dbReference type="EMBL" id="EES52640.1"/>
    </source>
</evidence>
<gene>
    <name evidence="2" type="ORF">UBAL3_92050011</name>
</gene>
<evidence type="ECO:0000313" key="3">
    <source>
        <dbReference type="Proteomes" id="UP000009374"/>
    </source>
</evidence>
<evidence type="ECO:0000256" key="1">
    <source>
        <dbReference type="SAM" id="SignalP"/>
    </source>
</evidence>
<accession>C6HX11</accession>
<keyword evidence="3" id="KW-1185">Reference proteome</keyword>
<sequence length="195" mass="21875">MKSIPKKSLRMITGSLLAFTLASCAYQLPPQPTAFITRQEPDRLSEILAHKPLPNGRVAVLGGQILRRYDGPTGRYFLIRNLPLDEDSYPHPPAGKIQIDPKQEFILFTPALHIIGEHRATKKRSKSAFVVFGREENRTISMGPGHIVTAVGEVHGMAPFPQGKSHKHYLLLVSQYVMLWSKARPEDYPLVTKMP</sequence>
<dbReference type="Proteomes" id="UP000009374">
    <property type="component" value="Unassembled WGS sequence"/>
</dbReference>
<organism evidence="2 3">
    <name type="scientific">Leptospirillum ferrodiazotrophum</name>
    <dbReference type="NCBI Taxonomy" id="412449"/>
    <lineage>
        <taxon>Bacteria</taxon>
        <taxon>Pseudomonadati</taxon>
        <taxon>Nitrospirota</taxon>
        <taxon>Nitrospiria</taxon>
        <taxon>Nitrospirales</taxon>
        <taxon>Nitrospiraceae</taxon>
        <taxon>Leptospirillum</taxon>
    </lineage>
</organism>
<name>C6HX11_9BACT</name>
<dbReference type="EMBL" id="GG693873">
    <property type="protein sequence ID" value="EES52640.1"/>
    <property type="molecule type" value="Genomic_DNA"/>
</dbReference>
<dbReference type="AlphaFoldDB" id="C6HX11"/>
<reference evidence="2 3" key="1">
    <citation type="journal article" date="2009" name="Appl. Environ. Microbiol.">
        <title>Community genomic and proteomic analyses of chemoautotrophic iron-oxidizing "Leptospirillum rubarum" (Group II) and "Leptospirillum ferrodiazotrophum" (Group III) bacteria in acid mine drainage biofilms.</title>
        <authorList>
            <person name="Goltsman D.S."/>
            <person name="Denef V.J."/>
            <person name="Singer S.W."/>
            <person name="VerBerkmoes N.C."/>
            <person name="Lefsrud M."/>
            <person name="Mueller R.S."/>
            <person name="Dick G.J."/>
            <person name="Sun C.L."/>
            <person name="Wheeler K.E."/>
            <person name="Zemla A."/>
            <person name="Baker B.J."/>
            <person name="Hauser L."/>
            <person name="Land M."/>
            <person name="Shah M.B."/>
            <person name="Thelen M.P."/>
            <person name="Hettich R.L."/>
            <person name="Banfield J.F."/>
        </authorList>
    </citation>
    <scope>NUCLEOTIDE SEQUENCE [LARGE SCALE GENOMIC DNA]</scope>
</reference>
<evidence type="ECO:0008006" key="4">
    <source>
        <dbReference type="Google" id="ProtNLM"/>
    </source>
</evidence>
<feature type="signal peptide" evidence="1">
    <location>
        <begin position="1"/>
        <end position="25"/>
    </location>
</feature>
<keyword evidence="1" id="KW-0732">Signal</keyword>
<protein>
    <recommendedName>
        <fullName evidence="4">Lipoprotein</fullName>
    </recommendedName>
</protein>
<proteinExistence type="predicted"/>
<feature type="chain" id="PRO_5002966170" description="Lipoprotein" evidence="1">
    <location>
        <begin position="26"/>
        <end position="195"/>
    </location>
</feature>
<dbReference type="PROSITE" id="PS51257">
    <property type="entry name" value="PROKAR_LIPOPROTEIN"/>
    <property type="match status" value="1"/>
</dbReference>